<accession>A0A2P2JL85</accession>
<dbReference type="AlphaFoldDB" id="A0A2P2JL85"/>
<dbReference type="EMBL" id="GGEC01013715">
    <property type="protein sequence ID" value="MBW94198.1"/>
    <property type="molecule type" value="Transcribed_RNA"/>
</dbReference>
<evidence type="ECO:0000256" key="1">
    <source>
        <dbReference type="SAM" id="MobiDB-lite"/>
    </source>
</evidence>
<feature type="region of interest" description="Disordered" evidence="1">
    <location>
        <begin position="1"/>
        <end position="23"/>
    </location>
</feature>
<evidence type="ECO:0000313" key="2">
    <source>
        <dbReference type="EMBL" id="MBW94198.1"/>
    </source>
</evidence>
<organism evidence="2">
    <name type="scientific">Rhizophora mucronata</name>
    <name type="common">Asiatic mangrove</name>
    <dbReference type="NCBI Taxonomy" id="61149"/>
    <lineage>
        <taxon>Eukaryota</taxon>
        <taxon>Viridiplantae</taxon>
        <taxon>Streptophyta</taxon>
        <taxon>Embryophyta</taxon>
        <taxon>Tracheophyta</taxon>
        <taxon>Spermatophyta</taxon>
        <taxon>Magnoliopsida</taxon>
        <taxon>eudicotyledons</taxon>
        <taxon>Gunneridae</taxon>
        <taxon>Pentapetalae</taxon>
        <taxon>rosids</taxon>
        <taxon>fabids</taxon>
        <taxon>Malpighiales</taxon>
        <taxon>Rhizophoraceae</taxon>
        <taxon>Rhizophora</taxon>
    </lineage>
</organism>
<reference evidence="2" key="1">
    <citation type="submission" date="2018-02" db="EMBL/GenBank/DDBJ databases">
        <title>Rhizophora mucronata_Transcriptome.</title>
        <authorList>
            <person name="Meera S.P."/>
            <person name="Sreeshan A."/>
            <person name="Augustine A."/>
        </authorList>
    </citation>
    <scope>NUCLEOTIDE SEQUENCE</scope>
    <source>
        <tissue evidence="2">Leaf</tissue>
    </source>
</reference>
<sequence>MSGPQELVKRLSKRKTERLDKPQAKHIPVEVMTGSMFACLERASMHSSLVILKIRHFSIRCWTMCMYEAEESPMIPSNSNIKNIYVTRSELAQYQQRQDDAS</sequence>
<protein>
    <submittedName>
        <fullName evidence="2">Uncharacterized protein LOC105127482</fullName>
    </submittedName>
</protein>
<name>A0A2P2JL85_RHIMU</name>
<proteinExistence type="predicted"/>